<gene>
    <name evidence="3" type="ORF">Mkiyose1413_42110</name>
    <name evidence="2" type="ORF">SRL2020028_30470</name>
</gene>
<reference evidence="3" key="1">
    <citation type="submission" date="2022-08" db="EMBL/GenBank/DDBJ databases">
        <title>Mycobacterium kiyosense sp. nov., scotochromogenic slow-glowing species isolated from respiratory specimens.</title>
        <authorList>
            <person name="Fukano H."/>
            <person name="Kazumi Y."/>
            <person name="Sakagami N."/>
            <person name="Ato M."/>
            <person name="Mitarai S."/>
            <person name="Hoshino Y."/>
        </authorList>
    </citation>
    <scope>NUCLEOTIDE SEQUENCE</scope>
    <source>
        <strain evidence="3">1413</strain>
        <strain evidence="2">SRL2020-028</strain>
    </source>
</reference>
<dbReference type="GO" id="GO:0071949">
    <property type="term" value="F:FAD binding"/>
    <property type="evidence" value="ECO:0007669"/>
    <property type="project" value="InterPro"/>
</dbReference>
<comment type="caution">
    <text evidence="3">The sequence shown here is derived from an EMBL/GenBank/DDBJ whole genome shotgun (WGS) entry which is preliminary data.</text>
</comment>
<evidence type="ECO:0000313" key="4">
    <source>
        <dbReference type="Proteomes" id="UP001064782"/>
    </source>
</evidence>
<feature type="domain" description="FAD-binding" evidence="1">
    <location>
        <begin position="2"/>
        <end position="164"/>
    </location>
</feature>
<name>A0A9P3UZP4_9MYCO</name>
<dbReference type="SUPFAM" id="SSF51905">
    <property type="entry name" value="FAD/NAD(P)-binding domain"/>
    <property type="match status" value="1"/>
</dbReference>
<dbReference type="PANTHER" id="PTHR46865">
    <property type="entry name" value="OXIDOREDUCTASE-RELATED"/>
    <property type="match status" value="1"/>
</dbReference>
<proteinExistence type="predicted"/>
<dbReference type="InterPro" id="IPR051704">
    <property type="entry name" value="FAD_aromatic-hydroxylase"/>
</dbReference>
<dbReference type="AlphaFoldDB" id="A0A9P3UZP4"/>
<dbReference type="InterPro" id="IPR036188">
    <property type="entry name" value="FAD/NAD-bd_sf"/>
</dbReference>
<evidence type="ECO:0000313" key="3">
    <source>
        <dbReference type="EMBL" id="GLD32328.1"/>
    </source>
</evidence>
<dbReference type="InterPro" id="IPR002938">
    <property type="entry name" value="FAD-bd"/>
</dbReference>
<dbReference type="EMBL" id="BRZI01000041">
    <property type="protein sequence ID" value="GLD32328.1"/>
    <property type="molecule type" value="Genomic_DNA"/>
</dbReference>
<evidence type="ECO:0000313" key="2">
    <source>
        <dbReference type="EMBL" id="GLB83791.1"/>
    </source>
</evidence>
<dbReference type="EMBL" id="BRXE01000034">
    <property type="protein sequence ID" value="GLB83791.1"/>
    <property type="molecule type" value="Genomic_DNA"/>
</dbReference>
<organism evidence="3 4">
    <name type="scientific">Mycobacterium kiyosense</name>
    <dbReference type="NCBI Taxonomy" id="2871094"/>
    <lineage>
        <taxon>Bacteria</taxon>
        <taxon>Bacillati</taxon>
        <taxon>Actinomycetota</taxon>
        <taxon>Actinomycetes</taxon>
        <taxon>Mycobacteriales</taxon>
        <taxon>Mycobacteriaceae</taxon>
        <taxon>Mycobacterium</taxon>
    </lineage>
</organism>
<sequence length="392" mass="42146">MRVIICGAGIAGLAAAERMSSMGAEVVLLERAPGPDERGYLIDFYGPGYEAAEAVGVLPAIKDGSYRIDEATLVDQQGRRRADLPYNQIAKALGGRVSSLLRSDLAKALRGNLPDGVDVRYGASLSAVTDRDDGVSVTLETGEELAADVLIGADGSHSRVRSLVFGPESQYLRYLGFHYAAFVCDASDVGRQADTEQIVLTDTVERQMDLLFLPDGRAAVLATFAAAGPELPADPRAAVRDRFADVGWLVPEILNRCPPAGEMYYQAAAQVVMPRWSKGRVVLLGDAAAAVSPLAPHGASLAVAGAYVLAEQLRLTSSVERALDFYEKLWRWVVEDKQKAAREVGCWTVPTSRRAALRFSWRPLVNRFITTALAGEPTTVIATLRRGTSEPG</sequence>
<dbReference type="PANTHER" id="PTHR46865:SF8">
    <property type="entry name" value="POSSIBLE OXIDOREDUCTASE"/>
    <property type="match status" value="1"/>
</dbReference>
<dbReference type="Gene3D" id="3.30.9.10">
    <property type="entry name" value="D-Amino Acid Oxidase, subunit A, domain 2"/>
    <property type="match status" value="1"/>
</dbReference>
<protein>
    <submittedName>
        <fullName evidence="3">FAD-dependent oxidoreductase</fullName>
    </submittedName>
</protein>
<accession>A0A9P3UZP4</accession>
<feature type="domain" description="FAD-binding" evidence="1">
    <location>
        <begin position="268"/>
        <end position="327"/>
    </location>
</feature>
<keyword evidence="4" id="KW-1185">Reference proteome</keyword>
<dbReference type="GeneID" id="83629814"/>
<dbReference type="Proteomes" id="UP001165663">
    <property type="component" value="Unassembled WGS sequence"/>
</dbReference>
<evidence type="ECO:0000259" key="1">
    <source>
        <dbReference type="Pfam" id="PF01494"/>
    </source>
</evidence>
<dbReference type="Pfam" id="PF01494">
    <property type="entry name" value="FAD_binding_3"/>
    <property type="match status" value="2"/>
</dbReference>
<dbReference type="Gene3D" id="3.50.50.60">
    <property type="entry name" value="FAD/NAD(P)-binding domain"/>
    <property type="match status" value="1"/>
</dbReference>
<dbReference type="PRINTS" id="PR00420">
    <property type="entry name" value="RNGMNOXGNASE"/>
</dbReference>
<dbReference type="Proteomes" id="UP001064782">
    <property type="component" value="Unassembled WGS sequence"/>
</dbReference>
<dbReference type="RefSeq" id="WP_236983048.1">
    <property type="nucleotide sequence ID" value="NZ_BRXE01000034.1"/>
</dbReference>